<evidence type="ECO:0000256" key="10">
    <source>
        <dbReference type="PIRNR" id="PIRNR027109"/>
    </source>
</evidence>
<comment type="subunit">
    <text evidence="10">Component of several multiprotein Golgi SNARE complexes.</text>
</comment>
<dbReference type="GO" id="GO:0005797">
    <property type="term" value="C:Golgi medial cisterna"/>
    <property type="evidence" value="ECO:0007669"/>
    <property type="project" value="TreeGrafter"/>
</dbReference>
<dbReference type="GO" id="GO:0000139">
    <property type="term" value="C:Golgi membrane"/>
    <property type="evidence" value="ECO:0007669"/>
    <property type="project" value="UniProtKB-SubCell"/>
</dbReference>
<protein>
    <recommendedName>
        <fullName evidence="3 10">Golgi SNAP receptor complex member 1</fullName>
    </recommendedName>
</protein>
<keyword evidence="9 10" id="KW-0472">Membrane</keyword>
<evidence type="ECO:0000256" key="2">
    <source>
        <dbReference type="ARBA" id="ARBA00008473"/>
    </source>
</evidence>
<dbReference type="GO" id="GO:0015031">
    <property type="term" value="P:protein transport"/>
    <property type="evidence" value="ECO:0007669"/>
    <property type="project" value="UniProtKB-KW"/>
</dbReference>
<dbReference type="GO" id="GO:0031201">
    <property type="term" value="C:SNARE complex"/>
    <property type="evidence" value="ECO:0007669"/>
    <property type="project" value="TreeGrafter"/>
</dbReference>
<proteinExistence type="evidence at transcript level"/>
<keyword evidence="6 10" id="KW-0653">Protein transport</keyword>
<sequence length="236" mass="27329">MSSTSYEDLRKQARRLENEIDLNLISFCKLCAGKNEIHNKGDDSLTEPLLASERGRNVEAAGLEIEALLEQLKAVNEQMSDMPPSTTGFAQHTLQRHREILADYTSEFNKTLENYRARKNKEDLMKSVRTEKNYKPATSSGLNRRMDLYLKENEHIKSSSRLIDDQISIAVETREELMSQRLTMKKLQTRLHDVSNRLPIVNSLLYRINFRRRRDSFIVGIVVFICTILLLTALFH</sequence>
<dbReference type="PIRSF" id="PIRSF027109">
    <property type="entry name" value="Golgi_SNARE"/>
    <property type="match status" value="1"/>
</dbReference>
<organism evidence="12">
    <name type="scientific">Panstrongylus megistus</name>
    <dbReference type="NCBI Taxonomy" id="65343"/>
    <lineage>
        <taxon>Eukaryota</taxon>
        <taxon>Metazoa</taxon>
        <taxon>Ecdysozoa</taxon>
        <taxon>Arthropoda</taxon>
        <taxon>Hexapoda</taxon>
        <taxon>Insecta</taxon>
        <taxon>Pterygota</taxon>
        <taxon>Neoptera</taxon>
        <taxon>Paraneoptera</taxon>
        <taxon>Hemiptera</taxon>
        <taxon>Heteroptera</taxon>
        <taxon>Panheteroptera</taxon>
        <taxon>Cimicomorpha</taxon>
        <taxon>Reduviidae</taxon>
        <taxon>Triatominae</taxon>
        <taxon>Panstrongylus</taxon>
    </lineage>
</organism>
<evidence type="ECO:0000256" key="5">
    <source>
        <dbReference type="ARBA" id="ARBA00022692"/>
    </source>
</evidence>
<dbReference type="PANTHER" id="PTHR21094:SF2">
    <property type="entry name" value="GOLGI SNAP RECEPTOR COMPLEX MEMBER 1"/>
    <property type="match status" value="1"/>
</dbReference>
<evidence type="ECO:0000256" key="8">
    <source>
        <dbReference type="ARBA" id="ARBA00023034"/>
    </source>
</evidence>
<dbReference type="AlphaFoldDB" id="A0A069DXR9"/>
<dbReference type="GO" id="GO:0006906">
    <property type="term" value="P:vesicle fusion"/>
    <property type="evidence" value="ECO:0007669"/>
    <property type="project" value="TreeGrafter"/>
</dbReference>
<keyword evidence="5 11" id="KW-0812">Transmembrane</keyword>
<evidence type="ECO:0000256" key="3">
    <source>
        <dbReference type="ARBA" id="ARBA00015612"/>
    </source>
</evidence>
<keyword evidence="7 11" id="KW-1133">Transmembrane helix</keyword>
<dbReference type="Pfam" id="PF12352">
    <property type="entry name" value="V-SNARE_C"/>
    <property type="match status" value="1"/>
</dbReference>
<dbReference type="GO" id="GO:0005484">
    <property type="term" value="F:SNAP receptor activity"/>
    <property type="evidence" value="ECO:0007669"/>
    <property type="project" value="TreeGrafter"/>
</dbReference>
<dbReference type="GO" id="GO:0005801">
    <property type="term" value="C:cis-Golgi network"/>
    <property type="evidence" value="ECO:0007669"/>
    <property type="project" value="InterPro"/>
</dbReference>
<name>A0A069DXR9_9HEMI</name>
<dbReference type="GO" id="GO:0006888">
    <property type="term" value="P:endoplasmic reticulum to Golgi vesicle-mediated transport"/>
    <property type="evidence" value="ECO:0007669"/>
    <property type="project" value="InterPro"/>
</dbReference>
<evidence type="ECO:0000256" key="11">
    <source>
        <dbReference type="SAM" id="Phobius"/>
    </source>
</evidence>
<dbReference type="GO" id="GO:0048219">
    <property type="term" value="P:inter-Golgi cisterna vesicle-mediated transport"/>
    <property type="evidence" value="ECO:0007669"/>
    <property type="project" value="TreeGrafter"/>
</dbReference>
<evidence type="ECO:0000256" key="6">
    <source>
        <dbReference type="ARBA" id="ARBA00022927"/>
    </source>
</evidence>
<keyword evidence="4 10" id="KW-0813">Transport</keyword>
<evidence type="ECO:0000256" key="4">
    <source>
        <dbReference type="ARBA" id="ARBA00022448"/>
    </source>
</evidence>
<dbReference type="InterPro" id="IPR023601">
    <property type="entry name" value="Golgi_SNAP_su1"/>
</dbReference>
<accession>A0A069DXR9</accession>
<comment type="subcellular location">
    <subcellularLocation>
        <location evidence="1">Golgi apparatus membrane</location>
        <topology evidence="1">Single-pass type IV membrane protein</topology>
    </subcellularLocation>
</comment>
<dbReference type="EMBL" id="GBGD01002735">
    <property type="protein sequence ID" value="JAC86154.1"/>
    <property type="molecule type" value="mRNA"/>
</dbReference>
<evidence type="ECO:0000256" key="1">
    <source>
        <dbReference type="ARBA" id="ARBA00004409"/>
    </source>
</evidence>
<reference evidence="12" key="1">
    <citation type="journal article" date="2015" name="J. Med. Entomol.">
        <title>A Deep Insight Into the Sialotranscriptome of the Chagas Disease Vector, Panstrongylus megistus (Hemiptera: Heteroptera).</title>
        <authorList>
            <person name="Ribeiro J.M."/>
            <person name="Schwarz A."/>
            <person name="Francischetti I.M."/>
        </authorList>
    </citation>
    <scope>NUCLEOTIDE SEQUENCE</scope>
    <source>
        <tissue evidence="12">Salivary glands</tissue>
    </source>
</reference>
<evidence type="ECO:0000256" key="7">
    <source>
        <dbReference type="ARBA" id="ARBA00022989"/>
    </source>
</evidence>
<evidence type="ECO:0000313" key="12">
    <source>
        <dbReference type="EMBL" id="JAC86154.1"/>
    </source>
</evidence>
<evidence type="ECO:0000256" key="9">
    <source>
        <dbReference type="ARBA" id="ARBA00023136"/>
    </source>
</evidence>
<keyword evidence="8 10" id="KW-0333">Golgi apparatus</keyword>
<keyword evidence="10" id="KW-0931">ER-Golgi transport</keyword>
<dbReference type="PANTHER" id="PTHR21094">
    <property type="entry name" value="GOS-28 SNARE- RELATED"/>
    <property type="match status" value="1"/>
</dbReference>
<comment type="similarity">
    <text evidence="2 10">Belongs to the GOSR1 family.</text>
</comment>
<comment type="function">
    <text evidence="10">Involved in transport from the ER to the Golgi apparatus as well as in intra-Golgi transport. It belongs to a super-family of proteins called t-SNAREs or soluble NSF (N-ethylmaleimide-sensitive factor) attachment protein receptor.</text>
</comment>
<feature type="transmembrane region" description="Helical" evidence="11">
    <location>
        <begin position="217"/>
        <end position="235"/>
    </location>
</feature>